<feature type="signal peptide" evidence="1">
    <location>
        <begin position="1"/>
        <end position="18"/>
    </location>
</feature>
<feature type="chain" id="PRO_5041201552" evidence="1">
    <location>
        <begin position="19"/>
        <end position="284"/>
    </location>
</feature>
<accession>A0AA39C479</accession>
<proteinExistence type="predicted"/>
<name>A0AA39C479_9HYME</name>
<comment type="caution">
    <text evidence="2">The sequence shown here is derived from an EMBL/GenBank/DDBJ whole genome shotgun (WGS) entry which is preliminary data.</text>
</comment>
<evidence type="ECO:0000313" key="3">
    <source>
        <dbReference type="Proteomes" id="UP001168990"/>
    </source>
</evidence>
<reference evidence="2" key="2">
    <citation type="submission" date="2023-03" db="EMBL/GenBank/DDBJ databases">
        <authorList>
            <person name="Inwood S.N."/>
            <person name="Skelly J.G."/>
            <person name="Guhlin J."/>
            <person name="Harrop T.W.R."/>
            <person name="Goldson S.G."/>
            <person name="Dearden P.K."/>
        </authorList>
    </citation>
    <scope>NUCLEOTIDE SEQUENCE</scope>
    <source>
        <strain evidence="2">Irish</strain>
        <tissue evidence="2">Whole body</tissue>
    </source>
</reference>
<keyword evidence="3" id="KW-1185">Reference proteome</keyword>
<gene>
    <name evidence="2" type="ORF">PV328_011328</name>
</gene>
<dbReference type="Proteomes" id="UP001168990">
    <property type="component" value="Unassembled WGS sequence"/>
</dbReference>
<protein>
    <submittedName>
        <fullName evidence="2">Uncharacterized protein</fullName>
    </submittedName>
</protein>
<dbReference type="EMBL" id="JAQQBS010001425">
    <property type="protein sequence ID" value="KAK0157611.1"/>
    <property type="molecule type" value="Genomic_DNA"/>
</dbReference>
<sequence length="284" mass="32503">MNLILWGWIALPLAISASNDTENLVRHKRDNVPGYLTITYEDNSEIKTVFLLRIINTLATSSTPNVEKVGKPIFYHGVDSFSALTLFDYDKTLHGVISEKFYIDGLPLSQIGDVNIVKSYMHLISKDIVPRMKDMTNKVKNNCNRESSSAQESSDDLLGINPNDYPINTLYPEILVGIETLSPMPLKYHEFRQVYMYVLAYWNVVDMLFKNLKTIDIRINIAAIVMGTDSLSFPFIHENRDRVAKDGFNTILKKGALNGLGKHFYQFLDKLDRDSFDFLIFMTR</sequence>
<dbReference type="AlphaFoldDB" id="A0AA39C479"/>
<evidence type="ECO:0000256" key="1">
    <source>
        <dbReference type="SAM" id="SignalP"/>
    </source>
</evidence>
<organism evidence="2 3">
    <name type="scientific">Microctonus aethiopoides</name>
    <dbReference type="NCBI Taxonomy" id="144406"/>
    <lineage>
        <taxon>Eukaryota</taxon>
        <taxon>Metazoa</taxon>
        <taxon>Ecdysozoa</taxon>
        <taxon>Arthropoda</taxon>
        <taxon>Hexapoda</taxon>
        <taxon>Insecta</taxon>
        <taxon>Pterygota</taxon>
        <taxon>Neoptera</taxon>
        <taxon>Endopterygota</taxon>
        <taxon>Hymenoptera</taxon>
        <taxon>Apocrita</taxon>
        <taxon>Ichneumonoidea</taxon>
        <taxon>Braconidae</taxon>
        <taxon>Euphorinae</taxon>
        <taxon>Microctonus</taxon>
    </lineage>
</organism>
<keyword evidence="1" id="KW-0732">Signal</keyword>
<evidence type="ECO:0000313" key="2">
    <source>
        <dbReference type="EMBL" id="KAK0157611.1"/>
    </source>
</evidence>
<reference evidence="2" key="1">
    <citation type="journal article" date="2023" name="bioRxiv">
        <title>Scaffold-level genome assemblies of two parasitoid biocontrol wasps reveal the parthenogenesis mechanism and an associated novel virus.</title>
        <authorList>
            <person name="Inwood S."/>
            <person name="Skelly J."/>
            <person name="Guhlin J."/>
            <person name="Harrop T."/>
            <person name="Goldson S."/>
            <person name="Dearden P."/>
        </authorList>
    </citation>
    <scope>NUCLEOTIDE SEQUENCE</scope>
    <source>
        <strain evidence="2">Irish</strain>
        <tissue evidence="2">Whole body</tissue>
    </source>
</reference>